<dbReference type="GO" id="GO:0009097">
    <property type="term" value="P:isoleucine biosynthetic process"/>
    <property type="evidence" value="ECO:0007669"/>
    <property type="project" value="TreeGrafter"/>
</dbReference>
<dbReference type="Proteomes" id="UP000247476">
    <property type="component" value="Unassembled WGS sequence"/>
</dbReference>
<dbReference type="InterPro" id="IPR036052">
    <property type="entry name" value="TrpB-like_PALP_sf"/>
</dbReference>
<dbReference type="GO" id="GO:0003941">
    <property type="term" value="F:L-serine ammonia-lyase activity"/>
    <property type="evidence" value="ECO:0007669"/>
    <property type="project" value="TreeGrafter"/>
</dbReference>
<evidence type="ECO:0000313" key="10">
    <source>
        <dbReference type="Proteomes" id="UP000247476"/>
    </source>
</evidence>
<feature type="modified residue" description="N6-(pyridoxal phosphate)lysine" evidence="6">
    <location>
        <position position="117"/>
    </location>
</feature>
<feature type="domain" description="Tryptophan synthase beta chain-like PALP" evidence="8">
    <location>
        <begin position="79"/>
        <end position="383"/>
    </location>
</feature>
<evidence type="ECO:0000256" key="5">
    <source>
        <dbReference type="NCBIfam" id="TIGR00260"/>
    </source>
</evidence>
<dbReference type="Gene3D" id="3.40.50.1100">
    <property type="match status" value="2"/>
</dbReference>
<dbReference type="Pfam" id="PF00291">
    <property type="entry name" value="PALP"/>
    <property type="match status" value="1"/>
</dbReference>
<gene>
    <name evidence="9" type="primary">thrC</name>
    <name evidence="9" type="ORF">DLM86_21065</name>
</gene>
<evidence type="ECO:0000256" key="6">
    <source>
        <dbReference type="PIRSR" id="PIRSR604450-51"/>
    </source>
</evidence>
<dbReference type="EC" id="4.2.3.1" evidence="5"/>
<dbReference type="PANTHER" id="PTHR48078">
    <property type="entry name" value="THREONINE DEHYDRATASE, MITOCHONDRIAL-RELATED"/>
    <property type="match status" value="1"/>
</dbReference>
<dbReference type="CDD" id="cd01563">
    <property type="entry name" value="Thr-synth_1"/>
    <property type="match status" value="1"/>
</dbReference>
<feature type="region of interest" description="Disordered" evidence="7">
    <location>
        <begin position="398"/>
        <end position="436"/>
    </location>
</feature>
<comment type="cofactor">
    <cofactor evidence="1 6">
        <name>pyridoxal 5'-phosphate</name>
        <dbReference type="ChEBI" id="CHEBI:597326"/>
    </cofactor>
</comment>
<dbReference type="GO" id="GO:0006567">
    <property type="term" value="P:L-threonine catabolic process"/>
    <property type="evidence" value="ECO:0007669"/>
    <property type="project" value="TreeGrafter"/>
</dbReference>
<evidence type="ECO:0000256" key="3">
    <source>
        <dbReference type="ARBA" id="ARBA00022898"/>
    </source>
</evidence>
<accession>A0A2V5K0F3</accession>
<dbReference type="GO" id="GO:0006565">
    <property type="term" value="P:L-serine catabolic process"/>
    <property type="evidence" value="ECO:0007669"/>
    <property type="project" value="TreeGrafter"/>
</dbReference>
<organism evidence="9 10">
    <name type="scientific">Paenibacillus flagellatus</name>
    <dbReference type="NCBI Taxonomy" id="2211139"/>
    <lineage>
        <taxon>Bacteria</taxon>
        <taxon>Bacillati</taxon>
        <taxon>Bacillota</taxon>
        <taxon>Bacilli</taxon>
        <taxon>Bacillales</taxon>
        <taxon>Paenibacillaceae</taxon>
        <taxon>Paenibacillus</taxon>
    </lineage>
</organism>
<name>A0A2V5K0F3_9BACL</name>
<sequence>MKFVCIDCSRSYPVSDKAHYRCRCGGLLDTVHDFRSADPERWKRLFDERLSERNSPLSGGVWRYKELIHPELPAEAIVTKYEGNTGLYRGSETLRHYAGVRGLLLKAQSENPSGSFKDNGMTVAVSHGAALGYRRFACTSTGNTSSSMAMYAAVAEAESVVLLPARSVSRSKALQTEAYGATLIRTEGGYDEGIRFLDRYAEELDWYVCNSINPLRIEGQKSIVFELAHQLGWTLPDWVVVPGGALSNASALGKGLLELHRLGLIKRVPRIAVVQAEGASPFHRMLAADARTLTPEPRPGTVASALNIGHPPNWAKALRFAIDGANGVTASVSDADILEAKRLIDRSGIGCEPASAAALAGLRRLVAAGTIHPDETAVCILTGHLLKDADAIELALGRRSRPSTKTEVDEEGDGAPVPLTVEAIRTRIGTPGQAKP</sequence>
<dbReference type="GO" id="GO:0004794">
    <property type="term" value="F:threonine deaminase activity"/>
    <property type="evidence" value="ECO:0007669"/>
    <property type="project" value="TreeGrafter"/>
</dbReference>
<reference evidence="9 10" key="1">
    <citation type="submission" date="2018-05" db="EMBL/GenBank/DDBJ databases">
        <title>Paenibacillus flagellatus sp. nov., isolated from selenium mineral soil.</title>
        <authorList>
            <person name="Dai X."/>
        </authorList>
    </citation>
    <scope>NUCLEOTIDE SEQUENCE [LARGE SCALE GENOMIC DNA]</scope>
    <source>
        <strain evidence="9 10">DXL2</strain>
    </source>
</reference>
<evidence type="ECO:0000256" key="2">
    <source>
        <dbReference type="ARBA" id="ARBA00005517"/>
    </source>
</evidence>
<dbReference type="NCBIfam" id="TIGR00260">
    <property type="entry name" value="thrC"/>
    <property type="match status" value="1"/>
</dbReference>
<dbReference type="GO" id="GO:0004795">
    <property type="term" value="F:threonine synthase activity"/>
    <property type="evidence" value="ECO:0007669"/>
    <property type="project" value="UniProtKB-UniRule"/>
</dbReference>
<evidence type="ECO:0000259" key="8">
    <source>
        <dbReference type="Pfam" id="PF00291"/>
    </source>
</evidence>
<evidence type="ECO:0000256" key="1">
    <source>
        <dbReference type="ARBA" id="ARBA00001933"/>
    </source>
</evidence>
<dbReference type="InterPro" id="IPR050147">
    <property type="entry name" value="Ser/Thr_Dehydratase"/>
</dbReference>
<protein>
    <recommendedName>
        <fullName evidence="5">Threonine synthase</fullName>
        <ecNumber evidence="5">4.2.3.1</ecNumber>
    </recommendedName>
</protein>
<comment type="similarity">
    <text evidence="2">Belongs to the threonine synthase family.</text>
</comment>
<dbReference type="InterPro" id="IPR001926">
    <property type="entry name" value="TrpB-like_PALP"/>
</dbReference>
<comment type="caution">
    <text evidence="9">The sequence shown here is derived from an EMBL/GenBank/DDBJ whole genome shotgun (WGS) entry which is preliminary data.</text>
</comment>
<evidence type="ECO:0000256" key="4">
    <source>
        <dbReference type="ARBA" id="ARBA00023239"/>
    </source>
</evidence>
<dbReference type="AlphaFoldDB" id="A0A2V5K0F3"/>
<dbReference type="RefSeq" id="WP_110842027.1">
    <property type="nucleotide sequence ID" value="NZ_QJVJ01000009.1"/>
</dbReference>
<keyword evidence="10" id="KW-1185">Reference proteome</keyword>
<dbReference type="EMBL" id="QJVJ01000009">
    <property type="protein sequence ID" value="PYI52659.1"/>
    <property type="molecule type" value="Genomic_DNA"/>
</dbReference>
<dbReference type="GO" id="GO:0009088">
    <property type="term" value="P:threonine biosynthetic process"/>
    <property type="evidence" value="ECO:0007669"/>
    <property type="project" value="UniProtKB-UniRule"/>
</dbReference>
<keyword evidence="4" id="KW-0456">Lyase</keyword>
<dbReference type="PANTHER" id="PTHR48078:SF6">
    <property type="entry name" value="L-THREONINE DEHYDRATASE CATABOLIC TDCB"/>
    <property type="match status" value="1"/>
</dbReference>
<evidence type="ECO:0000313" key="9">
    <source>
        <dbReference type="EMBL" id="PYI52659.1"/>
    </source>
</evidence>
<keyword evidence="3 6" id="KW-0663">Pyridoxal phosphate</keyword>
<proteinExistence type="inferred from homology"/>
<dbReference type="OrthoDB" id="9778118at2"/>
<evidence type="ECO:0000256" key="7">
    <source>
        <dbReference type="SAM" id="MobiDB-lite"/>
    </source>
</evidence>
<dbReference type="SUPFAM" id="SSF53686">
    <property type="entry name" value="Tryptophan synthase beta subunit-like PLP-dependent enzymes"/>
    <property type="match status" value="1"/>
</dbReference>
<dbReference type="InterPro" id="IPR004450">
    <property type="entry name" value="Thr_synthase-like"/>
</dbReference>